<evidence type="ECO:0000313" key="2">
    <source>
        <dbReference type="EMBL" id="MFC3152903.1"/>
    </source>
</evidence>
<accession>A0ABV7HJV2</accession>
<dbReference type="Proteomes" id="UP001595476">
    <property type="component" value="Unassembled WGS sequence"/>
</dbReference>
<keyword evidence="3" id="KW-1185">Reference proteome</keyword>
<organism evidence="2 3">
    <name type="scientific">Litoribrevibacter euphylliae</name>
    <dbReference type="NCBI Taxonomy" id="1834034"/>
    <lineage>
        <taxon>Bacteria</taxon>
        <taxon>Pseudomonadati</taxon>
        <taxon>Pseudomonadota</taxon>
        <taxon>Gammaproteobacteria</taxon>
        <taxon>Oceanospirillales</taxon>
        <taxon>Oceanospirillaceae</taxon>
        <taxon>Litoribrevibacter</taxon>
    </lineage>
</organism>
<evidence type="ECO:0000259" key="1">
    <source>
        <dbReference type="PROSITE" id="PS50943"/>
    </source>
</evidence>
<dbReference type="RefSeq" id="WP_386722825.1">
    <property type="nucleotide sequence ID" value="NZ_JBHRSZ010000007.1"/>
</dbReference>
<name>A0ABV7HJV2_9GAMM</name>
<sequence>MSEQRYRGGLFHTLKQILKAQGVRYCDLAELMQVSEPTIKRLFQEEDCKLSRLIELCDILGIKLNDLIELASKTPTEPKQLPLTTEQALAADPSLTSFFMLLISELSPEAIAQESDLTEADVYLYLRELEKLELIRLGRNDSFHFTVARPIRWRVDGPLHDLLVRINQQFIKEALCNHHVTDSPFYSTSRLFSEHSIKQLHEEIDRIYQRFQQQAALDQIYYPTDQLKPYKMVATLTPFNLSHYFSVDRFNERKQ</sequence>
<dbReference type="InterPro" id="IPR010982">
    <property type="entry name" value="Lambda_DNA-bd_dom_sf"/>
</dbReference>
<proteinExistence type="predicted"/>
<gene>
    <name evidence="2" type="ORF">ACFOEK_17825</name>
</gene>
<dbReference type="CDD" id="cd00093">
    <property type="entry name" value="HTH_XRE"/>
    <property type="match status" value="1"/>
</dbReference>
<protein>
    <submittedName>
        <fullName evidence="2">Helix-turn-helix domain-containing protein</fullName>
    </submittedName>
</protein>
<dbReference type="PROSITE" id="PS50943">
    <property type="entry name" value="HTH_CROC1"/>
    <property type="match status" value="1"/>
</dbReference>
<dbReference type="SUPFAM" id="SSF47413">
    <property type="entry name" value="lambda repressor-like DNA-binding domains"/>
    <property type="match status" value="1"/>
</dbReference>
<dbReference type="Gene3D" id="1.10.260.40">
    <property type="entry name" value="lambda repressor-like DNA-binding domains"/>
    <property type="match status" value="1"/>
</dbReference>
<comment type="caution">
    <text evidence="2">The sequence shown here is derived from an EMBL/GenBank/DDBJ whole genome shotgun (WGS) entry which is preliminary data.</text>
</comment>
<reference evidence="3" key="1">
    <citation type="journal article" date="2019" name="Int. J. Syst. Evol. Microbiol.">
        <title>The Global Catalogue of Microorganisms (GCM) 10K type strain sequencing project: providing services to taxonomists for standard genome sequencing and annotation.</title>
        <authorList>
            <consortium name="The Broad Institute Genomics Platform"/>
            <consortium name="The Broad Institute Genome Sequencing Center for Infectious Disease"/>
            <person name="Wu L."/>
            <person name="Ma J."/>
        </authorList>
    </citation>
    <scope>NUCLEOTIDE SEQUENCE [LARGE SCALE GENOMIC DNA]</scope>
    <source>
        <strain evidence="3">KCTC 52438</strain>
    </source>
</reference>
<dbReference type="Pfam" id="PF13443">
    <property type="entry name" value="HTH_26"/>
    <property type="match status" value="1"/>
</dbReference>
<dbReference type="SMART" id="SM00530">
    <property type="entry name" value="HTH_XRE"/>
    <property type="match status" value="1"/>
</dbReference>
<evidence type="ECO:0000313" key="3">
    <source>
        <dbReference type="Proteomes" id="UP001595476"/>
    </source>
</evidence>
<dbReference type="InterPro" id="IPR001387">
    <property type="entry name" value="Cro/C1-type_HTH"/>
</dbReference>
<feature type="domain" description="HTH cro/C1-type" evidence="1">
    <location>
        <begin position="27"/>
        <end position="67"/>
    </location>
</feature>
<dbReference type="EMBL" id="JBHRSZ010000007">
    <property type="protein sequence ID" value="MFC3152903.1"/>
    <property type="molecule type" value="Genomic_DNA"/>
</dbReference>